<evidence type="ECO:0000256" key="4">
    <source>
        <dbReference type="ARBA" id="ARBA00023136"/>
    </source>
</evidence>
<name>A0A2B4R5D1_STYPI</name>
<dbReference type="Proteomes" id="UP000225706">
    <property type="component" value="Unassembled WGS sequence"/>
</dbReference>
<keyword evidence="10" id="KW-1185">Reference proteome</keyword>
<dbReference type="PANTHER" id="PTHR45902:SF1">
    <property type="entry name" value="LATROPHILIN RECEPTOR-LIKE PROTEIN A"/>
    <property type="match status" value="1"/>
</dbReference>
<reference evidence="10" key="1">
    <citation type="journal article" date="2017" name="bioRxiv">
        <title>Comparative analysis of the genomes of Stylophora pistillata and Acropora digitifera provides evidence for extensive differences between species of corals.</title>
        <authorList>
            <person name="Voolstra C.R."/>
            <person name="Li Y."/>
            <person name="Liew Y.J."/>
            <person name="Baumgarten S."/>
            <person name="Zoccola D."/>
            <person name="Flot J.-F."/>
            <person name="Tambutte S."/>
            <person name="Allemand D."/>
            <person name="Aranda M."/>
        </authorList>
    </citation>
    <scope>NUCLEOTIDE SEQUENCE [LARGE SCALE GENOMIC DNA]</scope>
</reference>
<dbReference type="GO" id="GO:0004930">
    <property type="term" value="F:G protein-coupled receptor activity"/>
    <property type="evidence" value="ECO:0007669"/>
    <property type="project" value="InterPro"/>
</dbReference>
<dbReference type="InterPro" id="IPR022343">
    <property type="entry name" value="GCR1-cAMP_receptor"/>
</dbReference>
<dbReference type="GO" id="GO:0007166">
    <property type="term" value="P:cell surface receptor signaling pathway"/>
    <property type="evidence" value="ECO:0007669"/>
    <property type="project" value="InterPro"/>
</dbReference>
<dbReference type="PANTHER" id="PTHR45902">
    <property type="entry name" value="LATROPHILIN RECEPTOR-LIKE PROTEIN A"/>
    <property type="match status" value="1"/>
</dbReference>
<feature type="transmembrane region" description="Helical" evidence="6">
    <location>
        <begin position="443"/>
        <end position="463"/>
    </location>
</feature>
<evidence type="ECO:0000256" key="2">
    <source>
        <dbReference type="ARBA" id="ARBA00022692"/>
    </source>
</evidence>
<dbReference type="PRINTS" id="PR02001">
    <property type="entry name" value="GCR1CAMPR"/>
</dbReference>
<feature type="transmembrane region" description="Helical" evidence="6">
    <location>
        <begin position="492"/>
        <end position="516"/>
    </location>
</feature>
<dbReference type="AlphaFoldDB" id="A0A2B4R5D1"/>
<feature type="transmembrane region" description="Helical" evidence="6">
    <location>
        <begin position="412"/>
        <end position="431"/>
    </location>
</feature>
<dbReference type="CDD" id="cd15039">
    <property type="entry name" value="7tmB3_Methuselah-like"/>
    <property type="match status" value="1"/>
</dbReference>
<dbReference type="InterPro" id="IPR053231">
    <property type="entry name" value="GPCR_LN-TM7"/>
</dbReference>
<gene>
    <name evidence="9" type="primary">gpr126</name>
    <name evidence="9" type="ORF">AWC38_SpisGene24460</name>
</gene>
<organism evidence="9 10">
    <name type="scientific">Stylophora pistillata</name>
    <name type="common">Smooth cauliflower coral</name>
    <dbReference type="NCBI Taxonomy" id="50429"/>
    <lineage>
        <taxon>Eukaryota</taxon>
        <taxon>Metazoa</taxon>
        <taxon>Cnidaria</taxon>
        <taxon>Anthozoa</taxon>
        <taxon>Hexacorallia</taxon>
        <taxon>Scleractinia</taxon>
        <taxon>Astrocoeniina</taxon>
        <taxon>Pocilloporidae</taxon>
        <taxon>Stylophora</taxon>
    </lineage>
</organism>
<evidence type="ECO:0000256" key="5">
    <source>
        <dbReference type="SAM" id="MobiDB-lite"/>
    </source>
</evidence>
<comment type="caution">
    <text evidence="9">The sequence shown here is derived from an EMBL/GenBank/DDBJ whole genome shotgun (WGS) entry which is preliminary data.</text>
</comment>
<dbReference type="PROSITE" id="PS50878">
    <property type="entry name" value="RT_POL"/>
    <property type="match status" value="1"/>
</dbReference>
<evidence type="ECO:0000256" key="1">
    <source>
        <dbReference type="ARBA" id="ARBA00004141"/>
    </source>
</evidence>
<dbReference type="InterPro" id="IPR017981">
    <property type="entry name" value="GPCR_2-like_7TM"/>
</dbReference>
<keyword evidence="3 6" id="KW-1133">Transmembrane helix</keyword>
<dbReference type="InterPro" id="IPR000832">
    <property type="entry name" value="GPCR_2_secretin-like"/>
</dbReference>
<dbReference type="PROSITE" id="PS50261">
    <property type="entry name" value="G_PROTEIN_RECEP_F2_4"/>
    <property type="match status" value="1"/>
</dbReference>
<keyword evidence="2 6" id="KW-0812">Transmembrane</keyword>
<evidence type="ECO:0000259" key="8">
    <source>
        <dbReference type="PROSITE" id="PS50878"/>
    </source>
</evidence>
<feature type="transmembrane region" description="Helical" evidence="6">
    <location>
        <begin position="607"/>
        <end position="629"/>
    </location>
</feature>
<accession>A0A2B4R5D1</accession>
<dbReference type="Gene3D" id="1.20.1070.10">
    <property type="entry name" value="Rhodopsin 7-helix transmembrane proteins"/>
    <property type="match status" value="1"/>
</dbReference>
<dbReference type="EMBL" id="LSMT01001988">
    <property type="protein sequence ID" value="PFX11710.1"/>
    <property type="molecule type" value="Genomic_DNA"/>
</dbReference>
<feature type="transmembrane region" description="Helical" evidence="6">
    <location>
        <begin position="581"/>
        <end position="601"/>
    </location>
</feature>
<feature type="region of interest" description="Disordered" evidence="5">
    <location>
        <begin position="84"/>
        <end position="109"/>
    </location>
</feature>
<evidence type="ECO:0000313" key="10">
    <source>
        <dbReference type="Proteomes" id="UP000225706"/>
    </source>
</evidence>
<feature type="transmembrane region" description="Helical" evidence="6">
    <location>
        <begin position="378"/>
        <end position="400"/>
    </location>
</feature>
<dbReference type="Pfam" id="PF00002">
    <property type="entry name" value="7tm_2"/>
    <property type="match status" value="1"/>
</dbReference>
<evidence type="ECO:0000256" key="6">
    <source>
        <dbReference type="SAM" id="Phobius"/>
    </source>
</evidence>
<feature type="transmembrane region" description="Helical" evidence="6">
    <location>
        <begin position="536"/>
        <end position="561"/>
    </location>
</feature>
<feature type="domain" description="G-protein coupled receptors family 2 profile 2" evidence="7">
    <location>
        <begin position="376"/>
        <end position="630"/>
    </location>
</feature>
<dbReference type="OrthoDB" id="5966762at2759"/>
<sequence length="897" mass="101002">MGKHIVVSSFGIYSLILVSYLSNFSGKATKFEQFGEEKKNSFTKLRSVFFKGREKSPDAGNFPPKYVVHHTAARNITSASSLNKKRSNSFGDKAKRVRRHISPSPANDSAPDDVVAVFSDLFLPIDEPTVRSSWYHCLHGQVYDIYIQDCRLGISVSDFGKRILSVEVEIFLPPIFVNEVNVQRVITDQLGINATSIIDIWIGNFTTDFPFVPVTFYLDLSYFSFQSLKTAIGSLDLFSIISVAIIRDFYCPLKKIFRPDEYTVDGDEVTITATGETYQEIDFYSPQTEWINGTYLPVGVLTVCKQPTINCSGVFIGLTKDDYSLSSEGSLYRNTFEDFIEPGIFQVIDGTAWVCVNYSSSVPRHFLTGTKKNVVLEILTYVGVSLSSFGFLTVLVTYSLFKQLRTFPGINLMNLSLACLFANLLYLSSAAASGAPELTCTTIAILMHYFFLVSFTWTSIIAFETWRTFSSIEIQPSPLTRRERCQHLSRKVAMGWFPAFVFVTVCVALHQSHAVIFRYGATSTNLCWIKNPTAILFWFVLPTAIAISFNAVFFVLTVNAIRKTNHQVRKATYYAKNRITAVVYVKIFSLMGFTWIFGFLQSVHRSFAYPFVTLTSFTGLYVALAFVFTPKVKNLYCAMLRAKKRVTSVTPDVNNVAGRKKTLTHNSGLKVSVRDILNSSYLEARLPQSWKLANVAPIPKRTPVYDVNKHLRPISHTPVLSKLTEDFVVDRYVKRAVLAKVDPRQFGTVPGSSTTEALISMTHAWYSATDGNVASVRVILFDFKKTFDLIDHQILDKKLSAYNIPNAVISWIIDFLTSRKQRVKLGHDCFSEWGAVPAGVPQGSKLGPWLFIIMINELDVPGIDLWENSFLHFQTTTISFQKKKRRPYVTICEGLTA</sequence>
<evidence type="ECO:0000259" key="7">
    <source>
        <dbReference type="PROSITE" id="PS50261"/>
    </source>
</evidence>
<feature type="domain" description="Reverse transcriptase" evidence="8">
    <location>
        <begin position="679"/>
        <end position="897"/>
    </location>
</feature>
<evidence type="ECO:0000313" key="9">
    <source>
        <dbReference type="EMBL" id="PFX11710.1"/>
    </source>
</evidence>
<protein>
    <submittedName>
        <fullName evidence="9">G-protein coupled receptor 126</fullName>
    </submittedName>
</protein>
<dbReference type="Pfam" id="PF00078">
    <property type="entry name" value="RVT_1"/>
    <property type="match status" value="1"/>
</dbReference>
<dbReference type="GO" id="GO:0016020">
    <property type="term" value="C:membrane"/>
    <property type="evidence" value="ECO:0007669"/>
    <property type="project" value="UniProtKB-SubCell"/>
</dbReference>
<evidence type="ECO:0000256" key="3">
    <source>
        <dbReference type="ARBA" id="ARBA00022989"/>
    </source>
</evidence>
<keyword evidence="4 6" id="KW-0472">Membrane</keyword>
<keyword evidence="9" id="KW-0675">Receptor</keyword>
<dbReference type="InterPro" id="IPR000477">
    <property type="entry name" value="RT_dom"/>
</dbReference>
<proteinExistence type="predicted"/>
<comment type="subcellular location">
    <subcellularLocation>
        <location evidence="1">Membrane</location>
        <topology evidence="1">Multi-pass membrane protein</topology>
    </subcellularLocation>
</comment>